<evidence type="ECO:0000256" key="3">
    <source>
        <dbReference type="ARBA" id="ARBA00005119"/>
    </source>
</evidence>
<dbReference type="GO" id="GO:0016024">
    <property type="term" value="P:CDP-diacylglycerol biosynthetic process"/>
    <property type="evidence" value="ECO:0007669"/>
    <property type="project" value="UniProtKB-UniPathway"/>
</dbReference>
<keyword evidence="15 19" id="KW-0472">Membrane</keyword>
<evidence type="ECO:0000256" key="5">
    <source>
        <dbReference type="ARBA" id="ARBA00010185"/>
    </source>
</evidence>
<feature type="transmembrane region" description="Helical" evidence="19">
    <location>
        <begin position="212"/>
        <end position="230"/>
    </location>
</feature>
<keyword evidence="9" id="KW-0444">Lipid biosynthesis</keyword>
<dbReference type="EC" id="2.7.7.41" evidence="6 18"/>
<dbReference type="InterPro" id="IPR000374">
    <property type="entry name" value="PC_trans"/>
</dbReference>
<comment type="pathway">
    <text evidence="4">Lipid metabolism.</text>
</comment>
<evidence type="ECO:0000256" key="15">
    <source>
        <dbReference type="ARBA" id="ARBA00023136"/>
    </source>
</evidence>
<evidence type="ECO:0000256" key="1">
    <source>
        <dbReference type="ARBA" id="ARBA00001698"/>
    </source>
</evidence>
<feature type="transmembrane region" description="Helical" evidence="19">
    <location>
        <begin position="183"/>
        <end position="200"/>
    </location>
</feature>
<dbReference type="GO" id="GO:0004605">
    <property type="term" value="F:phosphatidate cytidylyltransferase activity"/>
    <property type="evidence" value="ECO:0007669"/>
    <property type="project" value="UniProtKB-EC"/>
</dbReference>
<comment type="subcellular location">
    <subcellularLocation>
        <location evidence="2">Cell membrane</location>
        <topology evidence="2">Multi-pass membrane protein</topology>
    </subcellularLocation>
</comment>
<keyword evidence="14" id="KW-0443">Lipid metabolism</keyword>
<reference evidence="20 21" key="1">
    <citation type="journal article" date="2016" name="Nat. Commun.">
        <title>Thousands of microbial genomes shed light on interconnected biogeochemical processes in an aquifer system.</title>
        <authorList>
            <person name="Anantharaman K."/>
            <person name="Brown C.T."/>
            <person name="Hug L.A."/>
            <person name="Sharon I."/>
            <person name="Castelle C.J."/>
            <person name="Probst A.J."/>
            <person name="Thomas B.C."/>
            <person name="Singh A."/>
            <person name="Wilkins M.J."/>
            <person name="Karaoz U."/>
            <person name="Brodie E.L."/>
            <person name="Williams K.H."/>
            <person name="Hubbard S.S."/>
            <person name="Banfield J.F."/>
        </authorList>
    </citation>
    <scope>NUCLEOTIDE SEQUENCE [LARGE SCALE GENOMIC DNA]</scope>
</reference>
<evidence type="ECO:0000256" key="9">
    <source>
        <dbReference type="ARBA" id="ARBA00022516"/>
    </source>
</evidence>
<comment type="similarity">
    <text evidence="5 18">Belongs to the CDS family.</text>
</comment>
<comment type="caution">
    <text evidence="20">The sequence shown here is derived from an EMBL/GenBank/DDBJ whole genome shotgun (WGS) entry which is preliminary data.</text>
</comment>
<name>A0A1F7RJR4_9BACT</name>
<evidence type="ECO:0000256" key="11">
    <source>
        <dbReference type="ARBA" id="ARBA00022692"/>
    </source>
</evidence>
<keyword evidence="13 19" id="KW-1133">Transmembrane helix</keyword>
<evidence type="ECO:0000256" key="14">
    <source>
        <dbReference type="ARBA" id="ARBA00023098"/>
    </source>
</evidence>
<proteinExistence type="inferred from homology"/>
<protein>
    <recommendedName>
        <fullName evidence="7 18">Phosphatidate cytidylyltransferase</fullName>
        <ecNumber evidence="6 18">2.7.7.41</ecNumber>
    </recommendedName>
</protein>
<gene>
    <name evidence="20" type="ORF">A2042_03020</name>
</gene>
<feature type="transmembrane region" description="Helical" evidence="19">
    <location>
        <begin position="110"/>
        <end position="130"/>
    </location>
</feature>
<keyword evidence="12 18" id="KW-0548">Nucleotidyltransferase</keyword>
<evidence type="ECO:0000256" key="12">
    <source>
        <dbReference type="ARBA" id="ARBA00022695"/>
    </source>
</evidence>
<evidence type="ECO:0000256" key="13">
    <source>
        <dbReference type="ARBA" id="ARBA00022989"/>
    </source>
</evidence>
<accession>A0A1F7RJR4</accession>
<dbReference type="UniPathway" id="UPA00557">
    <property type="reaction ID" value="UER00614"/>
</dbReference>
<evidence type="ECO:0000256" key="18">
    <source>
        <dbReference type="RuleBase" id="RU003938"/>
    </source>
</evidence>
<organism evidence="20 21">
    <name type="scientific">Candidatus Schekmanbacteria bacterium GWA2_38_11</name>
    <dbReference type="NCBI Taxonomy" id="1817876"/>
    <lineage>
        <taxon>Bacteria</taxon>
        <taxon>Candidatus Schekmaniibacteriota</taxon>
    </lineage>
</organism>
<dbReference type="GO" id="GO:0005886">
    <property type="term" value="C:plasma membrane"/>
    <property type="evidence" value="ECO:0007669"/>
    <property type="project" value="UniProtKB-SubCell"/>
</dbReference>
<keyword evidence="16" id="KW-0594">Phospholipid biosynthesis</keyword>
<evidence type="ECO:0000256" key="4">
    <source>
        <dbReference type="ARBA" id="ARBA00005189"/>
    </source>
</evidence>
<comment type="pathway">
    <text evidence="3 18">Phospholipid metabolism; CDP-diacylglycerol biosynthesis; CDP-diacylglycerol from sn-glycerol 3-phosphate: step 3/3.</text>
</comment>
<dbReference type="Pfam" id="PF01148">
    <property type="entry name" value="CTP_transf_1"/>
    <property type="match status" value="1"/>
</dbReference>
<dbReference type="PANTHER" id="PTHR46382:SF1">
    <property type="entry name" value="PHOSPHATIDATE CYTIDYLYLTRANSFERASE"/>
    <property type="match status" value="1"/>
</dbReference>
<evidence type="ECO:0000256" key="17">
    <source>
        <dbReference type="ARBA" id="ARBA00023264"/>
    </source>
</evidence>
<evidence type="ECO:0000256" key="19">
    <source>
        <dbReference type="SAM" id="Phobius"/>
    </source>
</evidence>
<comment type="catalytic activity">
    <reaction evidence="1 18">
        <text>a 1,2-diacyl-sn-glycero-3-phosphate + CTP + H(+) = a CDP-1,2-diacyl-sn-glycerol + diphosphate</text>
        <dbReference type="Rhea" id="RHEA:16229"/>
        <dbReference type="ChEBI" id="CHEBI:15378"/>
        <dbReference type="ChEBI" id="CHEBI:33019"/>
        <dbReference type="ChEBI" id="CHEBI:37563"/>
        <dbReference type="ChEBI" id="CHEBI:58332"/>
        <dbReference type="ChEBI" id="CHEBI:58608"/>
        <dbReference type="EC" id="2.7.7.41"/>
    </reaction>
</comment>
<sequence>MKEIASKRFLTAFVLVFLVLLVLEKGGILVFSLLLTAVLVIALNELYNIFTGTGLKVQKYLGILSGILISYFFYKQQLKGVLALLIFSLIFFSLLKLFSKDSHKDNLLGIAATMTGLLYIGVCGGYLILIRKLQEGLTQGGLRYIYVLLVIIWASDSGAYLIGTKLGKNKLLPAVSPNKTVEGAVGGLITGIIGASFWWFSGIFPIFQCLSFGILISLTGMVGDLFESLIKRAGGVKDSGNLFPGHGGMLDRIDSLLFAAPVWYYYIRFFLMK</sequence>
<feature type="transmembrane region" description="Helical" evidence="19">
    <location>
        <begin position="12"/>
        <end position="42"/>
    </location>
</feature>
<dbReference type="PROSITE" id="PS01315">
    <property type="entry name" value="CDS"/>
    <property type="match status" value="1"/>
</dbReference>
<feature type="transmembrane region" description="Helical" evidence="19">
    <location>
        <begin position="57"/>
        <end position="74"/>
    </location>
</feature>
<dbReference type="PANTHER" id="PTHR46382">
    <property type="entry name" value="PHOSPHATIDATE CYTIDYLYLTRANSFERASE"/>
    <property type="match status" value="1"/>
</dbReference>
<evidence type="ECO:0000256" key="6">
    <source>
        <dbReference type="ARBA" id="ARBA00012487"/>
    </source>
</evidence>
<keyword evidence="10 18" id="KW-0808">Transferase</keyword>
<dbReference type="EMBL" id="MGDB01000063">
    <property type="protein sequence ID" value="OGL41816.1"/>
    <property type="molecule type" value="Genomic_DNA"/>
</dbReference>
<dbReference type="AlphaFoldDB" id="A0A1F7RJR4"/>
<evidence type="ECO:0000256" key="10">
    <source>
        <dbReference type="ARBA" id="ARBA00022679"/>
    </source>
</evidence>
<keyword evidence="17" id="KW-1208">Phospholipid metabolism</keyword>
<feature type="transmembrane region" description="Helical" evidence="19">
    <location>
        <begin position="142"/>
        <end position="163"/>
    </location>
</feature>
<evidence type="ECO:0000256" key="7">
    <source>
        <dbReference type="ARBA" id="ARBA00019373"/>
    </source>
</evidence>
<feature type="transmembrane region" description="Helical" evidence="19">
    <location>
        <begin position="81"/>
        <end position="98"/>
    </location>
</feature>
<evidence type="ECO:0000256" key="2">
    <source>
        <dbReference type="ARBA" id="ARBA00004651"/>
    </source>
</evidence>
<evidence type="ECO:0000256" key="16">
    <source>
        <dbReference type="ARBA" id="ARBA00023209"/>
    </source>
</evidence>
<evidence type="ECO:0000256" key="8">
    <source>
        <dbReference type="ARBA" id="ARBA00022475"/>
    </source>
</evidence>
<feature type="transmembrane region" description="Helical" evidence="19">
    <location>
        <begin position="250"/>
        <end position="267"/>
    </location>
</feature>
<dbReference type="Proteomes" id="UP000178526">
    <property type="component" value="Unassembled WGS sequence"/>
</dbReference>
<evidence type="ECO:0000313" key="20">
    <source>
        <dbReference type="EMBL" id="OGL41816.1"/>
    </source>
</evidence>
<keyword evidence="11 18" id="KW-0812">Transmembrane</keyword>
<keyword evidence="8" id="KW-1003">Cell membrane</keyword>
<evidence type="ECO:0000313" key="21">
    <source>
        <dbReference type="Proteomes" id="UP000178526"/>
    </source>
</evidence>